<reference evidence="1 2" key="1">
    <citation type="submission" date="2015-05" db="EMBL/GenBank/DDBJ databases">
        <title>Draft genome sequence of Microvirga vignae strain BR3299, a novel nitrogen fixing bacteria isolated from Brazil semi-aired region.</title>
        <authorList>
            <person name="Zilli J.E."/>
            <person name="Passos S.R."/>
            <person name="Leite J."/>
            <person name="Baldani J.I."/>
            <person name="Xavier G.R."/>
            <person name="Rumjaneck N.G."/>
            <person name="Simoes-Araujo J.L."/>
        </authorList>
    </citation>
    <scope>NUCLEOTIDE SEQUENCE [LARGE SCALE GENOMIC DNA]</scope>
    <source>
        <strain evidence="1 2">BR3299</strain>
    </source>
</reference>
<name>A0A0H1RD73_9HYPH</name>
<organism evidence="1 2">
    <name type="scientific">Microvirga vignae</name>
    <dbReference type="NCBI Taxonomy" id="1225564"/>
    <lineage>
        <taxon>Bacteria</taxon>
        <taxon>Pseudomonadati</taxon>
        <taxon>Pseudomonadota</taxon>
        <taxon>Alphaproteobacteria</taxon>
        <taxon>Hyphomicrobiales</taxon>
        <taxon>Methylobacteriaceae</taxon>
        <taxon>Microvirga</taxon>
    </lineage>
</organism>
<dbReference type="AlphaFoldDB" id="A0A0H1RD73"/>
<gene>
    <name evidence="1" type="ORF">AA309_10605</name>
</gene>
<dbReference type="Proteomes" id="UP000035489">
    <property type="component" value="Unassembled WGS sequence"/>
</dbReference>
<sequence length="90" mass="9592">MFLKRIILGPPLPNRVHAERKIGAFEGVSAMGLDGLGSSSVGTIWPAARFRKPICRCCKPKTSHHSTECPGSVGLGSPLPFLNVRLPLAS</sequence>
<accession>A0A0H1RD73</accession>
<protein>
    <submittedName>
        <fullName evidence="1">Uncharacterized protein</fullName>
    </submittedName>
</protein>
<dbReference type="PATRIC" id="fig|1225564.3.peg.2781"/>
<keyword evidence="2" id="KW-1185">Reference proteome</keyword>
<comment type="caution">
    <text evidence="1">The sequence shown here is derived from an EMBL/GenBank/DDBJ whole genome shotgun (WGS) entry which is preliminary data.</text>
</comment>
<evidence type="ECO:0000313" key="2">
    <source>
        <dbReference type="Proteomes" id="UP000035489"/>
    </source>
</evidence>
<dbReference type="EMBL" id="LCYG01000023">
    <property type="protein sequence ID" value="KLK93024.1"/>
    <property type="molecule type" value="Genomic_DNA"/>
</dbReference>
<evidence type="ECO:0000313" key="1">
    <source>
        <dbReference type="EMBL" id="KLK93024.1"/>
    </source>
</evidence>
<proteinExistence type="predicted"/>